<dbReference type="EMBL" id="CVRI01000014">
    <property type="protein sequence ID" value="CRK89816.1"/>
    <property type="molecule type" value="Genomic_DNA"/>
</dbReference>
<organism evidence="1 2">
    <name type="scientific">Clunio marinus</name>
    <dbReference type="NCBI Taxonomy" id="568069"/>
    <lineage>
        <taxon>Eukaryota</taxon>
        <taxon>Metazoa</taxon>
        <taxon>Ecdysozoa</taxon>
        <taxon>Arthropoda</taxon>
        <taxon>Hexapoda</taxon>
        <taxon>Insecta</taxon>
        <taxon>Pterygota</taxon>
        <taxon>Neoptera</taxon>
        <taxon>Endopterygota</taxon>
        <taxon>Diptera</taxon>
        <taxon>Nematocera</taxon>
        <taxon>Chironomoidea</taxon>
        <taxon>Chironomidae</taxon>
        <taxon>Clunio</taxon>
    </lineage>
</organism>
<name>A0A1J1HP40_9DIPT</name>
<sequence>MVANQQTFANLFKNQLWSLTQLCVDVLISISKNLLRRQTAVATATHYSSDVNKISPTEASSSCHKSFITYTNATGSKNI</sequence>
<evidence type="ECO:0000313" key="1">
    <source>
        <dbReference type="EMBL" id="CRK89816.1"/>
    </source>
</evidence>
<gene>
    <name evidence="1" type="ORF">CLUMA_CG003518</name>
</gene>
<evidence type="ECO:0000313" key="2">
    <source>
        <dbReference type="Proteomes" id="UP000183832"/>
    </source>
</evidence>
<keyword evidence="2" id="KW-1185">Reference proteome</keyword>
<proteinExistence type="predicted"/>
<reference evidence="1 2" key="1">
    <citation type="submission" date="2015-04" db="EMBL/GenBank/DDBJ databases">
        <authorList>
            <person name="Syromyatnikov M.Y."/>
            <person name="Popov V.N."/>
        </authorList>
    </citation>
    <scope>NUCLEOTIDE SEQUENCE [LARGE SCALE GENOMIC DNA]</scope>
</reference>
<protein>
    <submittedName>
        <fullName evidence="1">CLUMA_CG003518, isoform A</fullName>
    </submittedName>
</protein>
<dbReference type="AlphaFoldDB" id="A0A1J1HP40"/>
<accession>A0A1J1HP40</accession>
<dbReference type="Proteomes" id="UP000183832">
    <property type="component" value="Unassembled WGS sequence"/>
</dbReference>